<keyword evidence="4" id="KW-1185">Reference proteome</keyword>
<dbReference type="Proteomes" id="UP000054408">
    <property type="component" value="Unassembled WGS sequence"/>
</dbReference>
<dbReference type="GeneID" id="25568110"/>
<dbReference type="Pfam" id="PF11265">
    <property type="entry name" value="Med25_VWA"/>
    <property type="match status" value="1"/>
</dbReference>
<accession>A0A0L0DP09</accession>
<dbReference type="AlphaFoldDB" id="A0A0L0DP09"/>
<evidence type="ECO:0000256" key="1">
    <source>
        <dbReference type="SAM" id="MobiDB-lite"/>
    </source>
</evidence>
<name>A0A0L0DP09_THETB</name>
<proteinExistence type="predicted"/>
<dbReference type="RefSeq" id="XP_013754055.1">
    <property type="nucleotide sequence ID" value="XM_013898601.1"/>
</dbReference>
<feature type="compositionally biased region" description="Polar residues" evidence="1">
    <location>
        <begin position="683"/>
        <end position="693"/>
    </location>
</feature>
<protein>
    <recommendedName>
        <fullName evidence="2">Mediator of RNA polymerase II transcription subunit 25 von Willebrand factor type A domain-containing protein</fullName>
    </recommendedName>
</protein>
<feature type="compositionally biased region" description="Polar residues" evidence="1">
    <location>
        <begin position="562"/>
        <end position="577"/>
    </location>
</feature>
<dbReference type="InterPro" id="IPR021419">
    <property type="entry name" value="Mediator_Med25_VWA"/>
</dbReference>
<organism evidence="3 4">
    <name type="scientific">Thecamonas trahens ATCC 50062</name>
    <dbReference type="NCBI Taxonomy" id="461836"/>
    <lineage>
        <taxon>Eukaryota</taxon>
        <taxon>Apusozoa</taxon>
        <taxon>Apusomonadida</taxon>
        <taxon>Apusomonadidae</taxon>
        <taxon>Thecamonas</taxon>
    </lineage>
</organism>
<feature type="domain" description="Mediator of RNA polymerase II transcription subunit 25 von Willebrand factor type A" evidence="2">
    <location>
        <begin position="39"/>
        <end position="156"/>
    </location>
</feature>
<reference evidence="3 4" key="1">
    <citation type="submission" date="2010-05" db="EMBL/GenBank/DDBJ databases">
        <title>The Genome Sequence of Thecamonas trahens ATCC 50062.</title>
        <authorList>
            <consortium name="The Broad Institute Genome Sequencing Platform"/>
            <person name="Russ C."/>
            <person name="Cuomo C."/>
            <person name="Shea T."/>
            <person name="Young S.K."/>
            <person name="Zeng Q."/>
            <person name="Koehrsen M."/>
            <person name="Haas B."/>
            <person name="Borodovsky M."/>
            <person name="Guigo R."/>
            <person name="Alvarado L."/>
            <person name="Berlin A."/>
            <person name="Bochicchio J."/>
            <person name="Borenstein D."/>
            <person name="Chapman S."/>
            <person name="Chen Z."/>
            <person name="Freedman E."/>
            <person name="Gellesch M."/>
            <person name="Goldberg J."/>
            <person name="Griggs A."/>
            <person name="Gujja S."/>
            <person name="Heilman E."/>
            <person name="Heiman D."/>
            <person name="Hepburn T."/>
            <person name="Howarth C."/>
            <person name="Jen D."/>
            <person name="Larson L."/>
            <person name="Mehta T."/>
            <person name="Park D."/>
            <person name="Pearson M."/>
            <person name="Roberts A."/>
            <person name="Saif S."/>
            <person name="Shenoy N."/>
            <person name="Sisk P."/>
            <person name="Stolte C."/>
            <person name="Sykes S."/>
            <person name="Thomson T."/>
            <person name="Walk T."/>
            <person name="White J."/>
            <person name="Yandava C."/>
            <person name="Burger G."/>
            <person name="Gray M.W."/>
            <person name="Holland P.W.H."/>
            <person name="King N."/>
            <person name="Lang F.B.F."/>
            <person name="Roger A.J."/>
            <person name="Ruiz-Trillo I."/>
            <person name="Lander E."/>
            <person name="Nusbaum C."/>
        </authorList>
    </citation>
    <scope>NUCLEOTIDE SEQUENCE [LARGE SCALE GENOMIC DNA]</scope>
    <source>
        <strain evidence="3 4">ATCC 50062</strain>
    </source>
</reference>
<feature type="region of interest" description="Disordered" evidence="1">
    <location>
        <begin position="542"/>
        <end position="630"/>
    </location>
</feature>
<sequence>MCPYWEEMHKAVSEVIRPLLVPRTATAEDVSKYMTRVATIFFKDFPPHASYVVSVRPFTSKQVTFERPLETIDFTGGGYAHGPVDDALLAAADILSRLSASSNIRRKDIVLVTASKPYPQGALMGDADGPLSSDVVMNRLAGAGIVLSVIAPRPIDGIVGRAAASTPTLRGTISVTSTPRLYKEIQGSIAAKPYRCHILKLPSGVSVPVLLRSATMAGAKNVAKPPNSQELVAISKPSLAPVAAVGHWCLKLAHSASPEEDRAWKAFFADMDPSNCSAQAYPAIQVKYNNGANTAPMLFVVGKNQLPFLHVAALAPRGILRLERKSRKATDIPVFFKATRQGAWCPEAGTVLEAKAVLTHVKSASVEPWTIVMQAPDEVATKHLASIHANLVSKHKRAIPDVDTALAFDIKMSTGNSMTLFLLARDKGFVVIRGTPVTTRSVPPHHTQRDVQPQPVPRRPTRPHLDPANFARPAVAQSLAANARHPPPPSLMPTMASAQTSIPSLNSYNSSPKLPNIPTANSYVSPPQANYSVSYAAAGLAPPQPVQTPPATHTRGLFSRAPTASRSSAISSLQDPSTFPAHQMPPAPAIQSSVFPSIRAPNPPPARPPPPTLPSYEPFSGHFSHPSQPMPVPVAMDTVQSAPPPPSSVPTNPTDLPTLSTDPTFSVNDAFGSDMGDFFNPSYGASSSSTSVPATDDFIDDMLA</sequence>
<dbReference type="EMBL" id="GL349485">
    <property type="protein sequence ID" value="KNC54044.1"/>
    <property type="molecule type" value="Genomic_DNA"/>
</dbReference>
<evidence type="ECO:0000313" key="3">
    <source>
        <dbReference type="EMBL" id="KNC54044.1"/>
    </source>
</evidence>
<feature type="region of interest" description="Disordered" evidence="1">
    <location>
        <begin position="437"/>
        <end position="468"/>
    </location>
</feature>
<gene>
    <name evidence="3" type="ORF">AMSG_09706</name>
</gene>
<evidence type="ECO:0000259" key="2">
    <source>
        <dbReference type="Pfam" id="PF11265"/>
    </source>
</evidence>
<evidence type="ECO:0000313" key="4">
    <source>
        <dbReference type="Proteomes" id="UP000054408"/>
    </source>
</evidence>
<feature type="compositionally biased region" description="Pro residues" evidence="1">
    <location>
        <begin position="601"/>
        <end position="613"/>
    </location>
</feature>
<feature type="region of interest" description="Disordered" evidence="1">
    <location>
        <begin position="683"/>
        <end position="704"/>
    </location>
</feature>